<dbReference type="InterPro" id="IPR005495">
    <property type="entry name" value="LptG/LptF_permease"/>
</dbReference>
<comment type="caution">
    <text evidence="13">The sequence shown here is derived from an EMBL/GenBank/DDBJ whole genome shotgun (WGS) entry which is preliminary data.</text>
</comment>
<keyword evidence="7" id="KW-0997">Cell inner membrane</keyword>
<evidence type="ECO:0000256" key="1">
    <source>
        <dbReference type="ARBA" id="ARBA00002265"/>
    </source>
</evidence>
<protein>
    <recommendedName>
        <fullName evidence="4">Lipopolysaccharide export system permease protein LptF</fullName>
    </recommendedName>
</protein>
<evidence type="ECO:0000256" key="5">
    <source>
        <dbReference type="ARBA" id="ARBA00022448"/>
    </source>
</evidence>
<feature type="transmembrane region" description="Helical" evidence="12">
    <location>
        <begin position="53"/>
        <end position="81"/>
    </location>
</feature>
<evidence type="ECO:0000256" key="4">
    <source>
        <dbReference type="ARBA" id="ARBA00014213"/>
    </source>
</evidence>
<comment type="subunit">
    <text evidence="11">Component of the lipopolysaccharide transport and assembly complex. The LptBFG transporter is composed of two ATP-binding proteins (LptB) and two transmembrane proteins (LptF and LptG).</text>
</comment>
<evidence type="ECO:0000256" key="9">
    <source>
        <dbReference type="ARBA" id="ARBA00022989"/>
    </source>
</evidence>
<feature type="transmembrane region" description="Helical" evidence="12">
    <location>
        <begin position="12"/>
        <end position="33"/>
    </location>
</feature>
<keyword evidence="10 12" id="KW-0472">Membrane</keyword>
<reference evidence="13 14" key="1">
    <citation type="submission" date="2024-01" db="EMBL/GenBank/DDBJ databases">
        <title>Novel species of the genus Luteimonas isolated from rivers.</title>
        <authorList>
            <person name="Lu H."/>
        </authorList>
    </citation>
    <scope>NUCLEOTIDE SEQUENCE [LARGE SCALE GENOMIC DNA]</scope>
    <source>
        <strain evidence="13 14">FXH3W</strain>
    </source>
</reference>
<keyword evidence="8 12" id="KW-0812">Transmembrane</keyword>
<comment type="similarity">
    <text evidence="3">Belongs to the LptF/LptG family.</text>
</comment>
<comment type="subcellular location">
    <subcellularLocation>
        <location evidence="2">Cell inner membrane</location>
        <topology evidence="2">Multi-pass membrane protein</topology>
    </subcellularLocation>
</comment>
<dbReference type="Proteomes" id="UP001356170">
    <property type="component" value="Unassembled WGS sequence"/>
</dbReference>
<gene>
    <name evidence="13" type="primary">lptF</name>
    <name evidence="13" type="ORF">V3390_03515</name>
</gene>
<evidence type="ECO:0000256" key="3">
    <source>
        <dbReference type="ARBA" id="ARBA00007725"/>
    </source>
</evidence>
<dbReference type="Pfam" id="PF03739">
    <property type="entry name" value="LptF_LptG"/>
    <property type="match status" value="1"/>
</dbReference>
<organism evidence="13 14">
    <name type="scientific">Aquilutibacter rugosus</name>
    <dbReference type="NCBI Taxonomy" id="3115820"/>
    <lineage>
        <taxon>Bacteria</taxon>
        <taxon>Pseudomonadati</taxon>
        <taxon>Pseudomonadota</taxon>
        <taxon>Gammaproteobacteria</taxon>
        <taxon>Lysobacterales</taxon>
        <taxon>Lysobacteraceae</taxon>
        <taxon>Aquilutibacter</taxon>
    </lineage>
</organism>
<feature type="transmembrane region" description="Helical" evidence="12">
    <location>
        <begin position="300"/>
        <end position="318"/>
    </location>
</feature>
<evidence type="ECO:0000256" key="8">
    <source>
        <dbReference type="ARBA" id="ARBA00022692"/>
    </source>
</evidence>
<dbReference type="PANTHER" id="PTHR33529:SF7">
    <property type="entry name" value="LIPOPOLYSACCHARIDE EXPORT SYSTEM PERMEASE PROTEIN LPTF"/>
    <property type="match status" value="1"/>
</dbReference>
<evidence type="ECO:0000256" key="11">
    <source>
        <dbReference type="ARBA" id="ARBA00026081"/>
    </source>
</evidence>
<evidence type="ECO:0000256" key="10">
    <source>
        <dbReference type="ARBA" id="ARBA00023136"/>
    </source>
</evidence>
<sequence length="369" mass="40127">MAKLDSYLTKELAGATFATAIVLFVVSVGAAFTDVLRDIAEGKVPAGMMLSQLGLVLVGATPIILPLALMLGIMLAVGRLYRDSEMPVIHAAGVGPKRFLRPLMYVVVPILLVVGIASIWLGPAAKAESAKMISAANRNLVVAGLTPGSFTELPNGAGVVFVGSTNDEGSDLSDIFVYRQNERRMDITSAPNASVVIDDNGRRFISLKDGFEVEGPRDGSKDYRLLRYKKNDVLMPEGERKYDANAPEFRPFLSLVGDSDPQAQAQLHYRLTPLFLTLAFALMAVPLARSMPRQARYGRVMFGFLLYMVAFDLMLLSRNWIEDGKLSGSLGMWWISLPLLIAGVYMYLRDGRVASPKIALPILRKGGAA</sequence>
<evidence type="ECO:0000313" key="14">
    <source>
        <dbReference type="Proteomes" id="UP001356170"/>
    </source>
</evidence>
<accession>A0ABU7UZR1</accession>
<evidence type="ECO:0000313" key="13">
    <source>
        <dbReference type="EMBL" id="MEF2155301.1"/>
    </source>
</evidence>
<keyword evidence="9 12" id="KW-1133">Transmembrane helix</keyword>
<feature type="transmembrane region" description="Helical" evidence="12">
    <location>
        <begin position="102"/>
        <end position="122"/>
    </location>
</feature>
<dbReference type="RefSeq" id="WP_331703372.1">
    <property type="nucleotide sequence ID" value="NZ_JAZHBO010000001.1"/>
</dbReference>
<dbReference type="NCBIfam" id="TIGR04407">
    <property type="entry name" value="LptF_YjgP"/>
    <property type="match status" value="1"/>
</dbReference>
<name>A0ABU7UZR1_9GAMM</name>
<keyword evidence="5" id="KW-0813">Transport</keyword>
<evidence type="ECO:0000256" key="12">
    <source>
        <dbReference type="SAM" id="Phobius"/>
    </source>
</evidence>
<dbReference type="PANTHER" id="PTHR33529">
    <property type="entry name" value="SLR0882 PROTEIN-RELATED"/>
    <property type="match status" value="1"/>
</dbReference>
<evidence type="ECO:0000256" key="6">
    <source>
        <dbReference type="ARBA" id="ARBA00022475"/>
    </source>
</evidence>
<comment type="function">
    <text evidence="1">Part of the ABC transporter complex LptBFG involved in the translocation of lipopolysaccharide (LPS) from the inner membrane to the outer membrane.</text>
</comment>
<dbReference type="InterPro" id="IPR030922">
    <property type="entry name" value="LptF"/>
</dbReference>
<keyword evidence="6" id="KW-1003">Cell membrane</keyword>
<evidence type="ECO:0000256" key="7">
    <source>
        <dbReference type="ARBA" id="ARBA00022519"/>
    </source>
</evidence>
<evidence type="ECO:0000256" key="2">
    <source>
        <dbReference type="ARBA" id="ARBA00004429"/>
    </source>
</evidence>
<feature type="transmembrane region" description="Helical" evidence="12">
    <location>
        <begin position="330"/>
        <end position="348"/>
    </location>
</feature>
<dbReference type="EMBL" id="JAZHBO010000001">
    <property type="protein sequence ID" value="MEF2155301.1"/>
    <property type="molecule type" value="Genomic_DNA"/>
</dbReference>
<keyword evidence="14" id="KW-1185">Reference proteome</keyword>
<proteinExistence type="inferred from homology"/>